<dbReference type="Gene3D" id="3.60.10.10">
    <property type="entry name" value="Endonuclease/exonuclease/phosphatase"/>
    <property type="match status" value="1"/>
</dbReference>
<reference evidence="1 2" key="1">
    <citation type="submission" date="2018-07" db="EMBL/GenBank/DDBJ databases">
        <title>A high quality draft genome assembly of the barn swallow (H. rustica rustica).</title>
        <authorList>
            <person name="Formenti G."/>
            <person name="Chiara M."/>
            <person name="Poveda L."/>
            <person name="Francoijs K.-J."/>
            <person name="Bonisoli-Alquati A."/>
            <person name="Canova L."/>
            <person name="Gianfranceschi L."/>
            <person name="Horner D.S."/>
            <person name="Saino N."/>
        </authorList>
    </citation>
    <scope>NUCLEOTIDE SEQUENCE [LARGE SCALE GENOMIC DNA]</scope>
    <source>
        <strain evidence="1">Chelidonia</strain>
        <tissue evidence="1">Blood</tissue>
    </source>
</reference>
<dbReference type="InterPro" id="IPR036691">
    <property type="entry name" value="Endo/exonu/phosph_ase_sf"/>
</dbReference>
<dbReference type="GO" id="GO:0007508">
    <property type="term" value="P:larval heart development"/>
    <property type="evidence" value="ECO:0007669"/>
    <property type="project" value="TreeGrafter"/>
</dbReference>
<comment type="caution">
    <text evidence="1">The sequence shown here is derived from an EMBL/GenBank/DDBJ whole genome shotgun (WGS) entry which is preliminary data.</text>
</comment>
<organism evidence="1 2">
    <name type="scientific">Hirundo rustica rustica</name>
    <dbReference type="NCBI Taxonomy" id="333673"/>
    <lineage>
        <taxon>Eukaryota</taxon>
        <taxon>Metazoa</taxon>
        <taxon>Chordata</taxon>
        <taxon>Craniata</taxon>
        <taxon>Vertebrata</taxon>
        <taxon>Euteleostomi</taxon>
        <taxon>Archelosauria</taxon>
        <taxon>Archosauria</taxon>
        <taxon>Dinosauria</taxon>
        <taxon>Saurischia</taxon>
        <taxon>Theropoda</taxon>
        <taxon>Coelurosauria</taxon>
        <taxon>Aves</taxon>
        <taxon>Neognathae</taxon>
        <taxon>Neoaves</taxon>
        <taxon>Telluraves</taxon>
        <taxon>Australaves</taxon>
        <taxon>Passeriformes</taxon>
        <taxon>Sylvioidea</taxon>
        <taxon>Hirundinidae</taxon>
        <taxon>Hirundo</taxon>
    </lineage>
</organism>
<dbReference type="GO" id="GO:0031012">
    <property type="term" value="C:extracellular matrix"/>
    <property type="evidence" value="ECO:0007669"/>
    <property type="project" value="TreeGrafter"/>
</dbReference>
<dbReference type="EMBL" id="QRBI01000195">
    <property type="protein sequence ID" value="RMB94728.1"/>
    <property type="molecule type" value="Genomic_DNA"/>
</dbReference>
<sequence length="559" mass="61774">MLVAAFSTTSNTFSSSTRKLKNKPNVLSKAGMSGDCSHNVYFFLVDEEEARRTGCLGGDSPITLLSHRGKYCSQYLNIQTLQEQAGIEFDDTELLREQVIFCQNGNRKLTLEFIGLDKNSLITLRVKLSSGLSEPVISLGSNYFFTMYPKGRSSSETESIASASTNPGTVLCCGGCKQSFWPTPVVKQLCIALAGRENGDRSFGPHLAIPTSTSGHGLTAQRLDSSKLDVLHIPSFHHWERALLDLKFSLGLQHVLGAVKANGHILPGLQPYFILETWPGHLLPVTDTTVWVLLFPTRHGMYLTSGCSLMLSAIAASHVQCQIVFEHILNNVWREFKRGIETNDSEVEWVRIKGKANKADIPLGACYHPPSQKEEVDSLIYEQLENVSGSSALVLVGDFNLPDICLEPNTAEKKQSKKFLECMEDNFFVTAGGNLVTAHEEKAEVLNAYFASDFSRKMACPQDNCPPGLVGNREQNGPPVILEEGVRELLRCLDIHKSMGPDGIHPRVMRELADELAKPLSIIYQHTWLTGEISDDWKLAIHKKGGKEDPGNYRPVSLT</sequence>
<protein>
    <recommendedName>
        <fullName evidence="3">Endonuclease/exonuclease/phosphatase domain-containing protein</fullName>
    </recommendedName>
</protein>
<dbReference type="AlphaFoldDB" id="A0A3M0J1K7"/>
<evidence type="ECO:0000313" key="2">
    <source>
        <dbReference type="Proteomes" id="UP000269221"/>
    </source>
</evidence>
<proteinExistence type="predicted"/>
<dbReference type="PANTHER" id="PTHR33395:SF22">
    <property type="entry name" value="REVERSE TRANSCRIPTASE DOMAIN-CONTAINING PROTEIN"/>
    <property type="match status" value="1"/>
</dbReference>
<accession>A0A3M0J1K7</accession>
<gene>
    <name evidence="1" type="ORF">DUI87_28841</name>
</gene>
<dbReference type="PANTHER" id="PTHR33395">
    <property type="entry name" value="TRANSCRIPTASE, PUTATIVE-RELATED-RELATED"/>
    <property type="match status" value="1"/>
</dbReference>
<dbReference type="STRING" id="333673.A0A3M0J1K7"/>
<keyword evidence="2" id="KW-1185">Reference proteome</keyword>
<dbReference type="OrthoDB" id="416454at2759"/>
<evidence type="ECO:0008006" key="3">
    <source>
        <dbReference type="Google" id="ProtNLM"/>
    </source>
</evidence>
<name>A0A3M0J1K7_HIRRU</name>
<evidence type="ECO:0000313" key="1">
    <source>
        <dbReference type="EMBL" id="RMB94728.1"/>
    </source>
</evidence>
<dbReference type="Proteomes" id="UP000269221">
    <property type="component" value="Unassembled WGS sequence"/>
</dbReference>
<dbReference type="GO" id="GO:0061343">
    <property type="term" value="P:cell adhesion involved in heart morphogenesis"/>
    <property type="evidence" value="ECO:0007669"/>
    <property type="project" value="TreeGrafter"/>
</dbReference>